<dbReference type="SUPFAM" id="SSF56059">
    <property type="entry name" value="Glutathione synthetase ATP-binding domain-like"/>
    <property type="match status" value="1"/>
</dbReference>
<evidence type="ECO:0000313" key="1">
    <source>
        <dbReference type="EMBL" id="GGF92474.1"/>
    </source>
</evidence>
<comment type="caution">
    <text evidence="1">The sequence shown here is derived from an EMBL/GenBank/DDBJ whole genome shotgun (WGS) entry which is preliminary data.</text>
</comment>
<dbReference type="Gene3D" id="3.30.470.20">
    <property type="entry name" value="ATP-grasp fold, B domain"/>
    <property type="match status" value="1"/>
</dbReference>
<evidence type="ECO:0000313" key="2">
    <source>
        <dbReference type="Proteomes" id="UP000608420"/>
    </source>
</evidence>
<name>A0ABQ1VRE9_9BACL</name>
<dbReference type="Proteomes" id="UP000608420">
    <property type="component" value="Unassembled WGS sequence"/>
</dbReference>
<dbReference type="EMBL" id="BMIW01000006">
    <property type="protein sequence ID" value="GGF92474.1"/>
    <property type="molecule type" value="Genomic_DNA"/>
</dbReference>
<sequence length="369" mass="43129">MQVPQPVLGILTLYLNNKRQLEERHIYQRMIVEGQKLGLDVFVFTPMDIDHKRKLVHAMIYDPKQRKWSRKWRSFPHMIFDRCRIQRSIRFEQLKAFRARYKNLNFLNRPLRDKWTVYQTLLRKSRFRPYLPETTLFHNAGNIYSLLKSYPTVYVKPINGTGGRGILKIERVGKDHFYIQGRRLNRKIIPAQKVHKSRLVPFLVGWRGGKRFVAQRGIQIELPSGRVHDYRMLVQKNGQGVWEVTGCAGRVGPPRSITSNLHGGGQAVPMNTLLKQISSNEEKRLEIRRTAEKLSIDTATYLEDTYDALCELALDLAIDRNGKIFILEVNPKPAREVFIQSGDPEAYHRSIIRPLEYALWMYKHKVAPS</sequence>
<protein>
    <submittedName>
        <fullName evidence="1">Endospore coat-associated protein YheC</fullName>
    </submittedName>
</protein>
<keyword evidence="2" id="KW-1185">Reference proteome</keyword>
<accession>A0ABQ1VRE9</accession>
<proteinExistence type="predicted"/>
<organism evidence="1 2">
    <name type="scientific">Paenibacillus aceti</name>
    <dbReference type="NCBI Taxonomy" id="1820010"/>
    <lineage>
        <taxon>Bacteria</taxon>
        <taxon>Bacillati</taxon>
        <taxon>Bacillota</taxon>
        <taxon>Bacilli</taxon>
        <taxon>Bacillales</taxon>
        <taxon>Paenibacillaceae</taxon>
        <taxon>Paenibacillus</taxon>
    </lineage>
</organism>
<gene>
    <name evidence="1" type="primary">yheC</name>
    <name evidence="1" type="ORF">GCM10010913_12580</name>
</gene>
<dbReference type="InterPro" id="IPR026838">
    <property type="entry name" value="YheC/D"/>
</dbReference>
<dbReference type="Pfam" id="PF14398">
    <property type="entry name" value="ATPgrasp_YheCD"/>
    <property type="match status" value="1"/>
</dbReference>
<reference evidence="2" key="1">
    <citation type="journal article" date="2019" name="Int. J. Syst. Evol. Microbiol.">
        <title>The Global Catalogue of Microorganisms (GCM) 10K type strain sequencing project: providing services to taxonomists for standard genome sequencing and annotation.</title>
        <authorList>
            <consortium name="The Broad Institute Genomics Platform"/>
            <consortium name="The Broad Institute Genome Sequencing Center for Infectious Disease"/>
            <person name="Wu L."/>
            <person name="Ma J."/>
        </authorList>
    </citation>
    <scope>NUCLEOTIDE SEQUENCE [LARGE SCALE GENOMIC DNA]</scope>
    <source>
        <strain evidence="2">CGMCC 1.15420</strain>
    </source>
</reference>